<dbReference type="InterPro" id="IPR058240">
    <property type="entry name" value="rSAM_sf"/>
</dbReference>
<reference evidence="6" key="1">
    <citation type="submission" date="2014-07" db="EMBL/GenBank/DDBJ databases">
        <authorList>
            <person name="Hornung V.Bastian."/>
        </authorList>
    </citation>
    <scope>NUCLEOTIDE SEQUENCE</scope>
    <source>
        <strain evidence="6">PCE-S</strain>
    </source>
</reference>
<dbReference type="SFLD" id="SFLDG01100">
    <property type="entry name" value="methyltransferase_(Class_D)"/>
    <property type="match status" value="1"/>
</dbReference>
<dbReference type="PANTHER" id="PTHR43306">
    <property type="entry name" value="7,8-DIHYDRO-6-HYDROXYMETHYLPTERIN DIMETHYLTRANSFERASE"/>
    <property type="match status" value="1"/>
</dbReference>
<dbReference type="Pfam" id="PF04055">
    <property type="entry name" value="Radical_SAM"/>
    <property type="match status" value="1"/>
</dbReference>
<organism evidence="6">
    <name type="scientific">Desulfitobacterium hafniense</name>
    <name type="common">Desulfitobacterium frappieri</name>
    <dbReference type="NCBI Taxonomy" id="49338"/>
    <lineage>
        <taxon>Bacteria</taxon>
        <taxon>Bacillati</taxon>
        <taxon>Bacillota</taxon>
        <taxon>Clostridia</taxon>
        <taxon>Eubacteriales</taxon>
        <taxon>Desulfitobacteriaceae</taxon>
        <taxon>Desulfitobacterium</taxon>
    </lineage>
</organism>
<dbReference type="SFLD" id="SFLDG01067">
    <property type="entry name" value="SPASM/twitch_domain_containing"/>
    <property type="match status" value="1"/>
</dbReference>
<dbReference type="AlphaFoldDB" id="A0A098B4E9"/>
<evidence type="ECO:0000259" key="5">
    <source>
        <dbReference type="PROSITE" id="PS51918"/>
    </source>
</evidence>
<dbReference type="Gene3D" id="3.20.20.70">
    <property type="entry name" value="Aldolase class I"/>
    <property type="match status" value="1"/>
</dbReference>
<evidence type="ECO:0000313" key="6">
    <source>
        <dbReference type="EMBL" id="CDX03714.1"/>
    </source>
</evidence>
<gene>
    <name evidence="6" type="ORF">DPCES_3828</name>
</gene>
<protein>
    <submittedName>
        <fullName evidence="6">Radical SAM domain protein</fullName>
    </submittedName>
</protein>
<keyword evidence="3" id="KW-0408">Iron</keyword>
<dbReference type="CDD" id="cd01335">
    <property type="entry name" value="Radical_SAM"/>
    <property type="match status" value="1"/>
</dbReference>
<evidence type="ECO:0000256" key="3">
    <source>
        <dbReference type="ARBA" id="ARBA00023004"/>
    </source>
</evidence>
<dbReference type="InterPro" id="IPR034474">
    <property type="entry name" value="Methyltransferase_Class_D"/>
</dbReference>
<feature type="domain" description="Radical SAM core" evidence="5">
    <location>
        <begin position="93"/>
        <end position="310"/>
    </location>
</feature>
<dbReference type="PANTHER" id="PTHR43306:SF1">
    <property type="entry name" value="7,8-DIHYDRO-6-HYDROXYMETHYLPTERIN DIMETHYLTRANSFERASE"/>
    <property type="match status" value="1"/>
</dbReference>
<keyword evidence="1" id="KW-0949">S-adenosyl-L-methionine</keyword>
<evidence type="ECO:0000256" key="4">
    <source>
        <dbReference type="ARBA" id="ARBA00023014"/>
    </source>
</evidence>
<dbReference type="RefSeq" id="WP_015943720.1">
    <property type="nucleotide sequence ID" value="NZ_LK996017.1"/>
</dbReference>
<name>A0A098B4E9_DESHA</name>
<accession>A0A098B4E9</accession>
<dbReference type="InterPro" id="IPR013785">
    <property type="entry name" value="Aldolase_TIM"/>
</dbReference>
<dbReference type="InterPro" id="IPR056488">
    <property type="entry name" value="Zn_ribbon_HMPTM"/>
</dbReference>
<evidence type="ECO:0000256" key="2">
    <source>
        <dbReference type="ARBA" id="ARBA00022723"/>
    </source>
</evidence>
<keyword evidence="4" id="KW-0411">Iron-sulfur</keyword>
<keyword evidence="2" id="KW-0479">Metal-binding</keyword>
<evidence type="ECO:0000256" key="1">
    <source>
        <dbReference type="ARBA" id="ARBA00022691"/>
    </source>
</evidence>
<dbReference type="SUPFAM" id="SSF102114">
    <property type="entry name" value="Radical SAM enzymes"/>
    <property type="match status" value="1"/>
</dbReference>
<dbReference type="PATRIC" id="fig|49338.4.peg.4111"/>
<proteinExistence type="predicted"/>
<dbReference type="InterPro" id="IPR007197">
    <property type="entry name" value="rSAM"/>
</dbReference>
<dbReference type="GO" id="GO:0003824">
    <property type="term" value="F:catalytic activity"/>
    <property type="evidence" value="ECO:0007669"/>
    <property type="project" value="InterPro"/>
</dbReference>
<dbReference type="GO" id="GO:0051536">
    <property type="term" value="F:iron-sulfur cluster binding"/>
    <property type="evidence" value="ECO:0007669"/>
    <property type="project" value="UniProtKB-KW"/>
</dbReference>
<dbReference type="EMBL" id="LK996017">
    <property type="protein sequence ID" value="CDX03714.1"/>
    <property type="molecule type" value="Genomic_DNA"/>
</dbReference>
<dbReference type="SFLD" id="SFLDS00029">
    <property type="entry name" value="Radical_SAM"/>
    <property type="match status" value="1"/>
</dbReference>
<dbReference type="PROSITE" id="PS51918">
    <property type="entry name" value="RADICAL_SAM"/>
    <property type="match status" value="1"/>
</dbReference>
<dbReference type="Pfam" id="PF23545">
    <property type="entry name" value="Zn_ribbon_HMPTM"/>
    <property type="match status" value="1"/>
</dbReference>
<sequence>MKLQWEEGTTLAQTQSVCPLCLKVVQARITVHDQAVYMEKECSEHGYFTVYLWPDVNHYQWMQQFNLPALPPHSPVAVRDGCPSDCGLCEAHLRQPTLVEIEVTEGCNLRCPVCFMAANDFRPDPNPSLEALGEKYRYILRHTNPDTSIQLTGGEPTTREDLADIIRLGREIGFQAIEVNTNGVVIGRNPDYLQKLAEAGVSGIYLQFDGLTGEVYEQIRGENLLPAKLKAIANCREAGVQVVLAMTVIEGINEKQLGEVLKFALANKDVIVGIAYQPAFGSGRFDVPLSKRLTMGDVIFMLAEQSEGILEPYDFWPLGCSNPLCSSSAYLVEDQGRIASLSRRLTPREYREAINPQSPQGSVFADIALMNYPDLEPGLTILIENYIDARTMDLKKLRECSMIVAGKSGGLTPFCGYQLTNIHGEKLSEIRKHHDNQKASR</sequence>
<dbReference type="GO" id="GO:0046872">
    <property type="term" value="F:metal ion binding"/>
    <property type="evidence" value="ECO:0007669"/>
    <property type="project" value="UniProtKB-KW"/>
</dbReference>